<proteinExistence type="predicted"/>
<evidence type="ECO:0000313" key="1">
    <source>
        <dbReference type="EnsemblMetazoa" id="CJA05259b.1"/>
    </source>
</evidence>
<keyword evidence="2" id="KW-1185">Reference proteome</keyword>
<name>A0A8R1DLD2_CAEJA</name>
<accession>A0A8R1DLD2</accession>
<dbReference type="Proteomes" id="UP000005237">
    <property type="component" value="Unassembled WGS sequence"/>
</dbReference>
<reference evidence="1" key="2">
    <citation type="submission" date="2022-06" db="UniProtKB">
        <authorList>
            <consortium name="EnsemblMetazoa"/>
        </authorList>
    </citation>
    <scope>IDENTIFICATION</scope>
    <source>
        <strain evidence="1">DF5081</strain>
    </source>
</reference>
<dbReference type="EnsemblMetazoa" id="CJA05259b.1">
    <property type="protein sequence ID" value="CJA05259b.1"/>
    <property type="gene ID" value="WBGene00124463"/>
</dbReference>
<sequence>MNDTIKAAELVKQAKICANCQNRGDLEQFLSDLCLLLRQVFAERSESLREEEFIEKQTCLQYIIFALSIVTEDQKLGIGKDLLKKKRVKWCFIKEEVLELLRTIFTALCAIEDDELAISFDTILRVIVKSARKLTQEDYDEALAKLLEVLDSPTIFKKSRIIDNIIASLPFSTLATSSVIPKFWPHCRALLINYEKWKNSEILENCLHCGLRELERKIASDSVVEQAQFIGELFETLLEISSRRNELRDVIRKIFRVIEQFFEDNGKVLILKKELRESTISWMTAYMSLTGDSDDFGLLPTFSRWMVELTDNQEVQEVPAALCVEPIEQCVARIKQSVTSPAPEFLADYFDIMASLFKLSKVHDESKWTWISAEIQKHAFIENPRWPRLLAALLSVQHSICHAFFKKFIPSVDAIWTKIKADGSASRHIYSVVFTLSTCPEVDEGGKTIIPILLLPCFHDFRERVGTKRDNFRLNTSGRGPPMELRDLEKYAQTLEYRSSESLKLRAVNCALLIEKKTGHFVTLVAEMTISVFAKSHSNHITHCLPSLLIFLAENSQYDNDFLDCLLTKLCENQESYSEKTIIELCKTVAKIICSSASRTKQCAKCEKNQKMFVEPESNPNIKLEERSLTLFVKMFIENQQRYSEKVFGSFLEMCRGILIHVDSPRLPSIFTPVVKSLNLAFTPMAGLHFRIWELISWRNTADDKKKLQIYIPMLTRTLSSNIDPKELNIFMERVHKANLSKIAKVTVLSAMFADSAIKDDWCVIFNWISPFVRQNIDEHGNRSEQENIQAFFKRHTMIFTRCFLSRLFFDVSCTEELFNESKTRETIRSFVINIMIHFKFPNFISVLLFLRPTLLYWVLVSGARGQNHKLVCSIVDFLSQELCVASTSAAHHPMGSTDVQSLMTQRKTLITEMFQHLVQFSAFETCTGHKEVWSFCADHCGFTELDMKTAISSYRKAVFERLLLVTPQEFVYPSEGSFVVTELQKTYENLKKGEKFTLATGMDTRKEGIEFLFTFRLYFTDDEHFWMRERSVESFRVVLQNVKQEFLDTHWWIILATLRHSPSHLEATKLAWIQFVEQVHFSILRTNIWRIMTDLERVDDNGQVIECIWNRLKYANDIEKIANDNTMRRIFWLIPLEVEKKVDLDFTMGKSRRIFDVFEFIRQFSRYPSLLFSDNLCSKIDRGTIWKDDLPKLMGAITGILPACQSDRQRNRICTILQKMPICNSELADQGFTRWESTLNFFAEPTQLTQAVLEECAIVVETMSAAGKMKFADRTMCELQKFFAENNVDPEYV</sequence>
<protein>
    <submittedName>
        <fullName evidence="1">Uncharacterized protein</fullName>
    </submittedName>
</protein>
<reference evidence="2" key="1">
    <citation type="submission" date="2010-08" db="EMBL/GenBank/DDBJ databases">
        <authorList>
            <consortium name="Caenorhabditis japonica Sequencing Consortium"/>
            <person name="Wilson R.K."/>
        </authorList>
    </citation>
    <scope>NUCLEOTIDE SEQUENCE [LARGE SCALE GENOMIC DNA]</scope>
    <source>
        <strain evidence="2">DF5081</strain>
    </source>
</reference>
<organism evidence="1 2">
    <name type="scientific">Caenorhabditis japonica</name>
    <dbReference type="NCBI Taxonomy" id="281687"/>
    <lineage>
        <taxon>Eukaryota</taxon>
        <taxon>Metazoa</taxon>
        <taxon>Ecdysozoa</taxon>
        <taxon>Nematoda</taxon>
        <taxon>Chromadorea</taxon>
        <taxon>Rhabditida</taxon>
        <taxon>Rhabditina</taxon>
        <taxon>Rhabditomorpha</taxon>
        <taxon>Rhabditoidea</taxon>
        <taxon>Rhabditidae</taxon>
        <taxon>Peloderinae</taxon>
        <taxon>Caenorhabditis</taxon>
    </lineage>
</organism>
<evidence type="ECO:0000313" key="2">
    <source>
        <dbReference type="Proteomes" id="UP000005237"/>
    </source>
</evidence>